<evidence type="ECO:0000313" key="6">
    <source>
        <dbReference type="Proteomes" id="UP000673975"/>
    </source>
</evidence>
<proteinExistence type="inferred from homology"/>
<dbReference type="GO" id="GO:0000271">
    <property type="term" value="P:polysaccharide biosynthetic process"/>
    <property type="evidence" value="ECO:0007669"/>
    <property type="project" value="TreeGrafter"/>
</dbReference>
<dbReference type="Gene3D" id="3.40.640.10">
    <property type="entry name" value="Type I PLP-dependent aspartate aminotransferase-like (Major domain)"/>
    <property type="match status" value="1"/>
</dbReference>
<dbReference type="SUPFAM" id="SSF53383">
    <property type="entry name" value="PLP-dependent transferases"/>
    <property type="match status" value="1"/>
</dbReference>
<dbReference type="GO" id="GO:0030170">
    <property type="term" value="F:pyridoxal phosphate binding"/>
    <property type="evidence" value="ECO:0007669"/>
    <property type="project" value="TreeGrafter"/>
</dbReference>
<dbReference type="Pfam" id="PF01041">
    <property type="entry name" value="DegT_DnrJ_EryC1"/>
    <property type="match status" value="1"/>
</dbReference>
<dbReference type="GO" id="GO:0019180">
    <property type="term" value="F:dTDP-4-amino-4,6-dideoxygalactose transaminase activity"/>
    <property type="evidence" value="ECO:0007669"/>
    <property type="project" value="UniProtKB-EC"/>
</dbReference>
<dbReference type="CDD" id="cd00616">
    <property type="entry name" value="AHBA_syn"/>
    <property type="match status" value="1"/>
</dbReference>
<dbReference type="PANTHER" id="PTHR30244">
    <property type="entry name" value="TRANSAMINASE"/>
    <property type="match status" value="1"/>
</dbReference>
<dbReference type="InterPro" id="IPR015422">
    <property type="entry name" value="PyrdxlP-dep_Trfase_small"/>
</dbReference>
<dbReference type="Proteomes" id="UP000673975">
    <property type="component" value="Unassembled WGS sequence"/>
</dbReference>
<dbReference type="InterPro" id="IPR000653">
    <property type="entry name" value="DegT/StrS_aminotransferase"/>
</dbReference>
<dbReference type="PIRSF" id="PIRSF000390">
    <property type="entry name" value="PLP_StrS"/>
    <property type="match status" value="1"/>
</dbReference>
<accession>A0A8J7RLK4</accession>
<dbReference type="PANTHER" id="PTHR30244:SF34">
    <property type="entry name" value="DTDP-4-AMINO-4,6-DIDEOXYGALACTOSE TRANSAMINASE"/>
    <property type="match status" value="1"/>
</dbReference>
<evidence type="ECO:0000256" key="3">
    <source>
        <dbReference type="PIRSR" id="PIRSR000390-2"/>
    </source>
</evidence>
<dbReference type="EMBL" id="JAFIDN010000004">
    <property type="protein sequence ID" value="MBP3192363.1"/>
    <property type="molecule type" value="Genomic_DNA"/>
</dbReference>
<feature type="modified residue" description="N6-(pyridoxal phosphate)lysine" evidence="3">
    <location>
        <position position="189"/>
    </location>
</feature>
<evidence type="ECO:0000256" key="2">
    <source>
        <dbReference type="PIRSR" id="PIRSR000390-1"/>
    </source>
</evidence>
<comment type="caution">
    <text evidence="5">The sequence shown here is derived from an EMBL/GenBank/DDBJ whole genome shotgun (WGS) entry which is preliminary data.</text>
</comment>
<dbReference type="EC" id="2.6.1.59" evidence="5"/>
<dbReference type="AlphaFoldDB" id="A0A8J7RLK4"/>
<keyword evidence="5" id="KW-0808">Transferase</keyword>
<comment type="similarity">
    <text evidence="1 4">Belongs to the DegT/DnrJ/EryC1 family.</text>
</comment>
<evidence type="ECO:0000256" key="4">
    <source>
        <dbReference type="RuleBase" id="RU004508"/>
    </source>
</evidence>
<name>A0A8J7RLK4_9BACT</name>
<dbReference type="InterPro" id="IPR015421">
    <property type="entry name" value="PyrdxlP-dep_Trfase_major"/>
</dbReference>
<dbReference type="RefSeq" id="WP_210511264.1">
    <property type="nucleotide sequence ID" value="NZ_JAFIDN010000004.1"/>
</dbReference>
<gene>
    <name evidence="5" type="primary">rffA</name>
    <name evidence="5" type="synonym">fcnA</name>
    <name evidence="5" type="synonym">wecE</name>
    <name evidence="5" type="ORF">NATSA_06790</name>
</gene>
<keyword evidence="5" id="KW-0032">Aminotransferase</keyword>
<dbReference type="InterPro" id="IPR015424">
    <property type="entry name" value="PyrdxlP-dep_Trfase"/>
</dbReference>
<evidence type="ECO:0000256" key="1">
    <source>
        <dbReference type="ARBA" id="ARBA00037999"/>
    </source>
</evidence>
<protein>
    <submittedName>
        <fullName evidence="5">dTDP-4-amino-4,6-dideoxygalactose transaminase</fullName>
        <ecNumber evidence="5">2.6.1.59</ecNumber>
    </submittedName>
</protein>
<keyword evidence="6" id="KW-1185">Reference proteome</keyword>
<dbReference type="NCBIfam" id="NF008687">
    <property type="entry name" value="PRK11706.1"/>
    <property type="match status" value="1"/>
</dbReference>
<sequence>MTDSRNSDYIPFNRIYRTNEEYKAIVQALDSECWHGDGPASRRVESRLRDWTGSKHVFLTTSCTHALEMAMMALEIERGDEVIMPSFTFVSTANAVRMRGGTPVFAEIRESDLTLDPADTAGKITSSTKAIIPVHYAGVSADFAALRELISGSTIKIVEDAAQGVDAYWQDKALGTIGDIGCYSFHDTKNITCGEGGAFLTQDEELARKAEWIREKGTNRTAFLRGETDKYTWVSPGSSYIPSDLLAALLEAQLNKKDIIRKHRSTVWNAYFSELKEIEDKGMIRLPRIPDYARSNYHIFHFITSETEDQSPLLKKLRDEGIEASFHYIPLHNAPYARKELGLSASLPVTERVAASLIRLPVYPALASKAENIAGRVRDVIKDYYKSKKSVKA</sequence>
<feature type="active site" description="Proton acceptor" evidence="2">
    <location>
        <position position="189"/>
    </location>
</feature>
<evidence type="ECO:0000313" key="5">
    <source>
        <dbReference type="EMBL" id="MBP3192363.1"/>
    </source>
</evidence>
<reference evidence="5" key="1">
    <citation type="submission" date="2021-02" db="EMBL/GenBank/DDBJ databases">
        <title>Natronogracilivirga saccharolytica gen. nov. sp. nov. a new anaerobic, haloalkiliphilic carbohydrate-fermenting bacterium from soda lake and proposing of Cyclonatronumiaceae fam. nov. in the phylum Balneolaeota.</title>
        <authorList>
            <person name="Zhilina T.N."/>
            <person name="Sorokin D.Y."/>
            <person name="Zavarzina D.G."/>
            <person name="Toshchakov S.V."/>
            <person name="Kublanov I.V."/>
        </authorList>
    </citation>
    <scope>NUCLEOTIDE SEQUENCE</scope>
    <source>
        <strain evidence="5">Z-1702</strain>
    </source>
</reference>
<dbReference type="Gene3D" id="3.90.1150.10">
    <property type="entry name" value="Aspartate Aminotransferase, domain 1"/>
    <property type="match status" value="1"/>
</dbReference>
<organism evidence="5 6">
    <name type="scientific">Natronogracilivirga saccharolytica</name>
    <dbReference type="NCBI Taxonomy" id="2812953"/>
    <lineage>
        <taxon>Bacteria</taxon>
        <taxon>Pseudomonadati</taxon>
        <taxon>Balneolota</taxon>
        <taxon>Balneolia</taxon>
        <taxon>Balneolales</taxon>
        <taxon>Cyclonatronaceae</taxon>
        <taxon>Natronogracilivirga</taxon>
    </lineage>
</organism>
<keyword evidence="3 4" id="KW-0663">Pyridoxal phosphate</keyword>